<dbReference type="SUPFAM" id="SSF47384">
    <property type="entry name" value="Homodimeric domain of signal transducing histidine kinase"/>
    <property type="match status" value="1"/>
</dbReference>
<dbReference type="GO" id="GO:0005886">
    <property type="term" value="C:plasma membrane"/>
    <property type="evidence" value="ECO:0007669"/>
    <property type="project" value="TreeGrafter"/>
</dbReference>
<evidence type="ECO:0000256" key="2">
    <source>
        <dbReference type="ARBA" id="ARBA00004141"/>
    </source>
</evidence>
<comment type="subcellular location">
    <subcellularLocation>
        <location evidence="2">Membrane</location>
        <topology evidence="2">Multi-pass membrane protein</topology>
    </subcellularLocation>
</comment>
<dbReference type="InterPro" id="IPR003660">
    <property type="entry name" value="HAMP_dom"/>
</dbReference>
<dbReference type="FunFam" id="1.10.287.130:FF:000035">
    <property type="entry name" value="Two-component sensor histidine kinase"/>
    <property type="match status" value="1"/>
</dbReference>
<dbReference type="Pfam" id="PF02518">
    <property type="entry name" value="HATPase_c"/>
    <property type="match status" value="1"/>
</dbReference>
<keyword evidence="6 14" id="KW-0812">Transmembrane</keyword>
<feature type="domain" description="HAMP" evidence="16">
    <location>
        <begin position="169"/>
        <end position="221"/>
    </location>
</feature>
<evidence type="ECO:0000259" key="15">
    <source>
        <dbReference type="PROSITE" id="PS50109"/>
    </source>
</evidence>
<keyword evidence="11" id="KW-0902">Two-component regulatory system</keyword>
<sequence>MSLRTRLVLTLGLTLLLLWGLAAAWLMRDLHQQVEKTLDQRLAQSARMVAGLMAQLPVDVWEQADQRALSIPPIEGLACQVHSPRGEIMARTHTDMEDILQAREPGHAYREEGGMTWRVFTYERGGLTITTADRMDERDLLMRNVLQVAVVPFVVALAGSLLALWLGVVRGLQPLGRLRDALARRHPDALAPVATHGVPVEIRPLVETLNGLLARIQQTIVREQRFTNDAAHELRTPLTAIKTHLQVASRVEGEAARQSLDHAEEGVARLSRTLDQLLMLARVEGRLHFEDGEASRAADVVELALRDASASDRQRFALPAACPEVELAVPRELAITALRNLVDNALRHGPGESPVEVAARIDADGQTLTYGVRDHGPGVDDAQLEQLPRRFWRASRRQGSGLGLAIVAAIAERFGGGLAFSRPEEGGLEARLTLPLTPRSTGPAGPAREATPQGINDNDEGDPR</sequence>
<dbReference type="GO" id="GO:0005524">
    <property type="term" value="F:ATP binding"/>
    <property type="evidence" value="ECO:0007669"/>
    <property type="project" value="UniProtKB-KW"/>
</dbReference>
<keyword evidence="18" id="KW-1185">Reference proteome</keyword>
<evidence type="ECO:0000259" key="16">
    <source>
        <dbReference type="PROSITE" id="PS50885"/>
    </source>
</evidence>
<proteinExistence type="predicted"/>
<dbReference type="InterPro" id="IPR004358">
    <property type="entry name" value="Sig_transdc_His_kin-like_C"/>
</dbReference>
<keyword evidence="7" id="KW-0547">Nucleotide-binding</keyword>
<dbReference type="SMART" id="SM00388">
    <property type="entry name" value="HisKA"/>
    <property type="match status" value="1"/>
</dbReference>
<dbReference type="PANTHER" id="PTHR45436:SF14">
    <property type="entry name" value="SENSOR PROTEIN QSEC"/>
    <property type="match status" value="1"/>
</dbReference>
<dbReference type="Proteomes" id="UP000239896">
    <property type="component" value="Unassembled WGS sequence"/>
</dbReference>
<dbReference type="InterPro" id="IPR036890">
    <property type="entry name" value="HATPase_C_sf"/>
</dbReference>
<evidence type="ECO:0000256" key="7">
    <source>
        <dbReference type="ARBA" id="ARBA00022741"/>
    </source>
</evidence>
<keyword evidence="8 17" id="KW-0418">Kinase</keyword>
<name>A0A2T0VQC1_9GAMM</name>
<dbReference type="Gene3D" id="3.30.565.10">
    <property type="entry name" value="Histidine kinase-like ATPase, C-terminal domain"/>
    <property type="match status" value="1"/>
</dbReference>
<protein>
    <recommendedName>
        <fullName evidence="3">histidine kinase</fullName>
        <ecNumber evidence="3">2.7.13.3</ecNumber>
    </recommendedName>
</protein>
<organism evidence="17 18">
    <name type="scientific">Halomonas ventosae</name>
    <dbReference type="NCBI Taxonomy" id="229007"/>
    <lineage>
        <taxon>Bacteria</taxon>
        <taxon>Pseudomonadati</taxon>
        <taxon>Pseudomonadota</taxon>
        <taxon>Gammaproteobacteria</taxon>
        <taxon>Oceanospirillales</taxon>
        <taxon>Halomonadaceae</taxon>
        <taxon>Halomonas</taxon>
    </lineage>
</organism>
<dbReference type="Pfam" id="PF00512">
    <property type="entry name" value="HisKA"/>
    <property type="match status" value="1"/>
</dbReference>
<evidence type="ECO:0000256" key="3">
    <source>
        <dbReference type="ARBA" id="ARBA00012438"/>
    </source>
</evidence>
<keyword evidence="5" id="KW-0808">Transferase</keyword>
<comment type="caution">
    <text evidence="17">The sequence shown here is derived from an EMBL/GenBank/DDBJ whole genome shotgun (WGS) entry which is preliminary data.</text>
</comment>
<dbReference type="PROSITE" id="PS50885">
    <property type="entry name" value="HAMP"/>
    <property type="match status" value="1"/>
</dbReference>
<keyword evidence="4" id="KW-0597">Phosphoprotein</keyword>
<dbReference type="PANTHER" id="PTHR45436">
    <property type="entry name" value="SENSOR HISTIDINE KINASE YKOH"/>
    <property type="match status" value="1"/>
</dbReference>
<evidence type="ECO:0000313" key="17">
    <source>
        <dbReference type="EMBL" id="PRY72672.1"/>
    </source>
</evidence>
<evidence type="ECO:0000256" key="1">
    <source>
        <dbReference type="ARBA" id="ARBA00000085"/>
    </source>
</evidence>
<evidence type="ECO:0000256" key="6">
    <source>
        <dbReference type="ARBA" id="ARBA00022692"/>
    </source>
</evidence>
<evidence type="ECO:0000256" key="9">
    <source>
        <dbReference type="ARBA" id="ARBA00022840"/>
    </source>
</evidence>
<evidence type="ECO:0000256" key="4">
    <source>
        <dbReference type="ARBA" id="ARBA00022553"/>
    </source>
</evidence>
<gene>
    <name evidence="17" type="ORF">BCL64_103151</name>
</gene>
<keyword evidence="9" id="KW-0067">ATP-binding</keyword>
<comment type="catalytic activity">
    <reaction evidence="1">
        <text>ATP + protein L-histidine = ADP + protein N-phospho-L-histidine.</text>
        <dbReference type="EC" id="2.7.13.3"/>
    </reaction>
</comment>
<evidence type="ECO:0000256" key="14">
    <source>
        <dbReference type="SAM" id="Phobius"/>
    </source>
</evidence>
<evidence type="ECO:0000256" key="13">
    <source>
        <dbReference type="SAM" id="MobiDB-lite"/>
    </source>
</evidence>
<dbReference type="EMBL" id="PVTM01000003">
    <property type="protein sequence ID" value="PRY72672.1"/>
    <property type="molecule type" value="Genomic_DNA"/>
</dbReference>
<dbReference type="PROSITE" id="PS50109">
    <property type="entry name" value="HIS_KIN"/>
    <property type="match status" value="1"/>
</dbReference>
<dbReference type="SMART" id="SM00387">
    <property type="entry name" value="HATPase_c"/>
    <property type="match status" value="1"/>
</dbReference>
<dbReference type="SUPFAM" id="SSF55874">
    <property type="entry name" value="ATPase domain of HSP90 chaperone/DNA topoisomerase II/histidine kinase"/>
    <property type="match status" value="1"/>
</dbReference>
<evidence type="ECO:0000256" key="10">
    <source>
        <dbReference type="ARBA" id="ARBA00022989"/>
    </source>
</evidence>
<dbReference type="Pfam" id="PF08521">
    <property type="entry name" value="2CSK_N"/>
    <property type="match status" value="1"/>
</dbReference>
<feature type="transmembrane region" description="Helical" evidence="14">
    <location>
        <begin position="145"/>
        <end position="169"/>
    </location>
</feature>
<dbReference type="InterPro" id="IPR050428">
    <property type="entry name" value="TCS_sensor_his_kinase"/>
</dbReference>
<keyword evidence="12 14" id="KW-0472">Membrane</keyword>
<dbReference type="InterPro" id="IPR003661">
    <property type="entry name" value="HisK_dim/P_dom"/>
</dbReference>
<dbReference type="InterPro" id="IPR005467">
    <property type="entry name" value="His_kinase_dom"/>
</dbReference>
<feature type="region of interest" description="Disordered" evidence="13">
    <location>
        <begin position="429"/>
        <end position="464"/>
    </location>
</feature>
<dbReference type="InterPro" id="IPR036097">
    <property type="entry name" value="HisK_dim/P_sf"/>
</dbReference>
<dbReference type="CDD" id="cd00082">
    <property type="entry name" value="HisKA"/>
    <property type="match status" value="1"/>
</dbReference>
<dbReference type="Gene3D" id="1.10.287.130">
    <property type="match status" value="1"/>
</dbReference>
<evidence type="ECO:0000256" key="8">
    <source>
        <dbReference type="ARBA" id="ARBA00022777"/>
    </source>
</evidence>
<dbReference type="RefSeq" id="WP_106229814.1">
    <property type="nucleotide sequence ID" value="NZ_PVTM01000003.1"/>
</dbReference>
<accession>A0A2T0VQC1</accession>
<keyword evidence="10 14" id="KW-1133">Transmembrane helix</keyword>
<dbReference type="AlphaFoldDB" id="A0A2T0VQC1"/>
<dbReference type="InterPro" id="IPR013727">
    <property type="entry name" value="2CSK_N"/>
</dbReference>
<reference evidence="17 18" key="1">
    <citation type="submission" date="2018-03" db="EMBL/GenBank/DDBJ databases">
        <title>Comparative analysis of microorganisms from saline springs in Andes Mountain Range, Colombia.</title>
        <authorList>
            <person name="Rubin E."/>
        </authorList>
    </citation>
    <scope>NUCLEOTIDE SEQUENCE [LARGE SCALE GENOMIC DNA]</scope>
    <source>
        <strain evidence="17 18">USBA 854</strain>
    </source>
</reference>
<evidence type="ECO:0000313" key="18">
    <source>
        <dbReference type="Proteomes" id="UP000239896"/>
    </source>
</evidence>
<dbReference type="GO" id="GO:0000155">
    <property type="term" value="F:phosphorelay sensor kinase activity"/>
    <property type="evidence" value="ECO:0007669"/>
    <property type="project" value="InterPro"/>
</dbReference>
<dbReference type="InterPro" id="IPR003594">
    <property type="entry name" value="HATPase_dom"/>
</dbReference>
<evidence type="ECO:0000256" key="11">
    <source>
        <dbReference type="ARBA" id="ARBA00023012"/>
    </source>
</evidence>
<dbReference type="EC" id="2.7.13.3" evidence="3"/>
<dbReference type="PRINTS" id="PR00344">
    <property type="entry name" value="BCTRLSENSOR"/>
</dbReference>
<evidence type="ECO:0000256" key="12">
    <source>
        <dbReference type="ARBA" id="ARBA00023136"/>
    </source>
</evidence>
<evidence type="ECO:0000256" key="5">
    <source>
        <dbReference type="ARBA" id="ARBA00022679"/>
    </source>
</evidence>
<feature type="domain" description="Histidine kinase" evidence="15">
    <location>
        <begin position="229"/>
        <end position="438"/>
    </location>
</feature>